<evidence type="ECO:0000313" key="2">
    <source>
        <dbReference type="Proteomes" id="UP000050794"/>
    </source>
</evidence>
<dbReference type="WBParaSite" id="TCNE_0000460201-mRNA-1">
    <property type="protein sequence ID" value="TCNE_0000460201-mRNA-1"/>
    <property type="gene ID" value="TCNE_0000460201"/>
</dbReference>
<keyword evidence="2" id="KW-1185">Reference proteome</keyword>
<evidence type="ECO:0000313" key="3">
    <source>
        <dbReference type="WBParaSite" id="TCNE_0000460201-mRNA-1"/>
    </source>
</evidence>
<reference evidence="3" key="1">
    <citation type="submission" date="2016-06" db="UniProtKB">
        <authorList>
            <consortium name="WormBaseParasite"/>
        </authorList>
    </citation>
    <scope>IDENTIFICATION</scope>
</reference>
<dbReference type="Proteomes" id="UP000050794">
    <property type="component" value="Unassembled WGS sequence"/>
</dbReference>
<organism evidence="2 3">
    <name type="scientific">Toxocara canis</name>
    <name type="common">Canine roundworm</name>
    <dbReference type="NCBI Taxonomy" id="6265"/>
    <lineage>
        <taxon>Eukaryota</taxon>
        <taxon>Metazoa</taxon>
        <taxon>Ecdysozoa</taxon>
        <taxon>Nematoda</taxon>
        <taxon>Chromadorea</taxon>
        <taxon>Rhabditida</taxon>
        <taxon>Spirurina</taxon>
        <taxon>Ascaridomorpha</taxon>
        <taxon>Ascaridoidea</taxon>
        <taxon>Toxocaridae</taxon>
        <taxon>Toxocara</taxon>
    </lineage>
</organism>
<dbReference type="AlphaFoldDB" id="A0A183U7Y2"/>
<proteinExistence type="predicted"/>
<accession>A0A183U7Y2</accession>
<protein>
    <submittedName>
        <fullName evidence="3">Transcriptional regulator</fullName>
    </submittedName>
</protein>
<dbReference type="EMBL" id="UYWY01008179">
    <property type="protein sequence ID" value="VDM31118.1"/>
    <property type="molecule type" value="Genomic_DNA"/>
</dbReference>
<sequence length="78" mass="9062">MNLRELASRPDIGHAGRPIPVRSNFFEVSIANRGMMVIQYHVDVHHPGSRRLDRYVAGLSVVWIQLIERLKSTLRKLW</sequence>
<reference evidence="1 2" key="2">
    <citation type="submission" date="2018-11" db="EMBL/GenBank/DDBJ databases">
        <authorList>
            <consortium name="Pathogen Informatics"/>
        </authorList>
    </citation>
    <scope>NUCLEOTIDE SEQUENCE [LARGE SCALE GENOMIC DNA]</scope>
</reference>
<gene>
    <name evidence="1" type="ORF">TCNE_LOCUS4602</name>
</gene>
<evidence type="ECO:0000313" key="1">
    <source>
        <dbReference type="EMBL" id="VDM31118.1"/>
    </source>
</evidence>
<name>A0A183U7Y2_TOXCA</name>